<reference evidence="6" key="1">
    <citation type="submission" date="2020-10" db="EMBL/GenBank/DDBJ databases">
        <title>Taxonomic study of unclassified bacteria belonging to the class Ktedonobacteria.</title>
        <authorList>
            <person name="Yabe S."/>
            <person name="Wang C.M."/>
            <person name="Zheng Y."/>
            <person name="Sakai Y."/>
            <person name="Cavaletti L."/>
            <person name="Monciardini P."/>
            <person name="Donadio S."/>
        </authorList>
    </citation>
    <scope>NUCLEOTIDE SEQUENCE</scope>
    <source>
        <strain evidence="6">SOSP1-1</strain>
    </source>
</reference>
<feature type="transmembrane region" description="Helical" evidence="5">
    <location>
        <begin position="100"/>
        <end position="120"/>
    </location>
</feature>
<evidence type="ECO:0000256" key="1">
    <source>
        <dbReference type="ARBA" id="ARBA00004141"/>
    </source>
</evidence>
<dbReference type="Proteomes" id="UP000612362">
    <property type="component" value="Unassembled WGS sequence"/>
</dbReference>
<comment type="subcellular location">
    <subcellularLocation>
        <location evidence="1">Membrane</location>
        <topology evidence="1">Multi-pass membrane protein</topology>
    </subcellularLocation>
</comment>
<proteinExistence type="predicted"/>
<comment type="caution">
    <text evidence="6">The sequence shown here is derived from an EMBL/GenBank/DDBJ whole genome shotgun (WGS) entry which is preliminary data.</text>
</comment>
<evidence type="ECO:0000256" key="4">
    <source>
        <dbReference type="ARBA" id="ARBA00023136"/>
    </source>
</evidence>
<gene>
    <name evidence="6" type="ORF">KSX_55780</name>
</gene>
<dbReference type="RefSeq" id="WP_220196713.1">
    <property type="nucleotide sequence ID" value="NZ_BNJF01000003.1"/>
</dbReference>
<sequence>MGIALWISQVTVALVFFVIGGLKTIRSTRPGKKTGDADATIPLPMRLLGGAEVLGALGLVLPVATGIVPVLTIAAAVCLSIVMVGATIHHLTHKESPGLTLALFVLLIFIVIGHVIWVPLV</sequence>
<evidence type="ECO:0000313" key="6">
    <source>
        <dbReference type="EMBL" id="GHO47415.1"/>
    </source>
</evidence>
<dbReference type="GO" id="GO:0016020">
    <property type="term" value="C:membrane"/>
    <property type="evidence" value="ECO:0007669"/>
    <property type="project" value="UniProtKB-SubCell"/>
</dbReference>
<organism evidence="6 7">
    <name type="scientific">Ktedonospora formicarum</name>
    <dbReference type="NCBI Taxonomy" id="2778364"/>
    <lineage>
        <taxon>Bacteria</taxon>
        <taxon>Bacillati</taxon>
        <taxon>Chloroflexota</taxon>
        <taxon>Ktedonobacteria</taxon>
        <taxon>Ktedonobacterales</taxon>
        <taxon>Ktedonobacteraceae</taxon>
        <taxon>Ktedonospora</taxon>
    </lineage>
</organism>
<name>A0A8J3I5X3_9CHLR</name>
<keyword evidence="4 5" id="KW-0472">Membrane</keyword>
<evidence type="ECO:0008006" key="8">
    <source>
        <dbReference type="Google" id="ProtNLM"/>
    </source>
</evidence>
<keyword evidence="3 5" id="KW-1133">Transmembrane helix</keyword>
<evidence type="ECO:0000256" key="3">
    <source>
        <dbReference type="ARBA" id="ARBA00022989"/>
    </source>
</evidence>
<accession>A0A8J3I5X3</accession>
<protein>
    <recommendedName>
        <fullName evidence="8">DoxX family protein</fullName>
    </recommendedName>
</protein>
<evidence type="ECO:0000313" key="7">
    <source>
        <dbReference type="Proteomes" id="UP000612362"/>
    </source>
</evidence>
<keyword evidence="2 5" id="KW-0812">Transmembrane</keyword>
<keyword evidence="7" id="KW-1185">Reference proteome</keyword>
<dbReference type="InterPro" id="IPR032808">
    <property type="entry name" value="DoxX"/>
</dbReference>
<feature type="transmembrane region" description="Helical" evidence="5">
    <location>
        <begin position="67"/>
        <end position="88"/>
    </location>
</feature>
<dbReference type="Pfam" id="PF13564">
    <property type="entry name" value="DoxX_2"/>
    <property type="match status" value="1"/>
</dbReference>
<feature type="transmembrane region" description="Helical" evidence="5">
    <location>
        <begin position="43"/>
        <end position="61"/>
    </location>
</feature>
<evidence type="ECO:0000256" key="5">
    <source>
        <dbReference type="SAM" id="Phobius"/>
    </source>
</evidence>
<dbReference type="AlphaFoldDB" id="A0A8J3I5X3"/>
<evidence type="ECO:0000256" key="2">
    <source>
        <dbReference type="ARBA" id="ARBA00022692"/>
    </source>
</evidence>
<dbReference type="EMBL" id="BNJF01000003">
    <property type="protein sequence ID" value="GHO47415.1"/>
    <property type="molecule type" value="Genomic_DNA"/>
</dbReference>
<feature type="transmembrane region" description="Helical" evidence="5">
    <location>
        <begin position="6"/>
        <end position="22"/>
    </location>
</feature>